<keyword evidence="5 10" id="KW-0560">Oxidoreductase</keyword>
<sequence>MKFTHDVIVIGGGAAGLTAAGGCALFGLKVALIEGHKMGGECLNNGCVPSKALITAAKRAAEARKQKRFGVELAAPNVEWSGVHTHIHRAIAEIEPHDSAERFEEMGCEVIQDWARVTGKQSVEIGGRTLTAPRIVIATGSGPSVPPIPGLDAVPYLTNENIFDLEAQPDHLVIIGGGVIGMEMAQSFARLGSKVTVIEPGRPMGRDDEDSVAVVMEVMKKEGVTFVQGKAEKVEGRNGAITVHVDNGEQVSGSHLLIAVGRKARVSGFGLEDLGVELGNNGIKVDERRRTSVKNIYAIGDCREGPRLTHVSGYEGSNVALEITLGIPTKVDYKALPWCTYTEPEVAQIGLTEAEAKEKFGDKVTVVKEGFDHNERAITEGDTKGHMKVILKGKKVLGASIVGKNAGELLLPFSQTITGKSSTFAMGSAIVSYPTRSEITKAAAFAAWEPTVFGAIPKKYAGFVAKVRRAFA</sequence>
<dbReference type="PIRSF" id="PIRSF000350">
    <property type="entry name" value="Mercury_reductase_MerA"/>
    <property type="match status" value="1"/>
</dbReference>
<protein>
    <submittedName>
        <fullName evidence="13">Mercuric reductase, putative</fullName>
    </submittedName>
</protein>
<feature type="binding site" evidence="8">
    <location>
        <begin position="139"/>
        <end position="141"/>
    </location>
    <ligand>
        <name>FAD</name>
        <dbReference type="ChEBI" id="CHEBI:57692"/>
    </ligand>
</feature>
<evidence type="ECO:0000256" key="3">
    <source>
        <dbReference type="ARBA" id="ARBA00022827"/>
    </source>
</evidence>
<keyword evidence="7 10" id="KW-0676">Redox-active center</keyword>
<feature type="binding site" evidence="8">
    <location>
        <position position="199"/>
    </location>
    <ligand>
        <name>NAD(+)</name>
        <dbReference type="ChEBI" id="CHEBI:57540"/>
    </ligand>
</feature>
<feature type="transmembrane region" description="Helical" evidence="11">
    <location>
        <begin position="7"/>
        <end position="28"/>
    </location>
</feature>
<dbReference type="HOGENOM" id="CLU_016755_1_0_5"/>
<dbReference type="Gene3D" id="3.30.390.30">
    <property type="match status" value="1"/>
</dbReference>
<comment type="similarity">
    <text evidence="1 10">Belongs to the class-I pyridine nucleotide-disulfide oxidoreductase family.</text>
</comment>
<evidence type="ECO:0000256" key="5">
    <source>
        <dbReference type="ARBA" id="ARBA00023002"/>
    </source>
</evidence>
<keyword evidence="11" id="KW-0812">Transmembrane</keyword>
<feature type="binding site" evidence="8">
    <location>
        <position position="261"/>
    </location>
    <ligand>
        <name>NAD(+)</name>
        <dbReference type="ChEBI" id="CHEBI:57540"/>
    </ligand>
</feature>
<dbReference type="InterPro" id="IPR016156">
    <property type="entry name" value="FAD/NAD-linked_Rdtase_dimer_sf"/>
</dbReference>
<dbReference type="GO" id="GO:0003955">
    <property type="term" value="F:NAD(P)H dehydrogenase (quinone) activity"/>
    <property type="evidence" value="ECO:0007669"/>
    <property type="project" value="TreeGrafter"/>
</dbReference>
<dbReference type="PROSITE" id="PS50006">
    <property type="entry name" value="FHA_DOMAIN"/>
    <property type="match status" value="1"/>
</dbReference>
<evidence type="ECO:0000256" key="1">
    <source>
        <dbReference type="ARBA" id="ARBA00007532"/>
    </source>
</evidence>
<feature type="domain" description="FHA" evidence="12">
    <location>
        <begin position="233"/>
        <end position="290"/>
    </location>
</feature>
<keyword evidence="4" id="KW-0521">NADP</keyword>
<dbReference type="InterPro" id="IPR000253">
    <property type="entry name" value="FHA_dom"/>
</dbReference>
<dbReference type="InterPro" id="IPR001100">
    <property type="entry name" value="Pyr_nuc-diS_OxRdtase"/>
</dbReference>
<dbReference type="OrthoDB" id="7410809at2"/>
<dbReference type="Pfam" id="PF07992">
    <property type="entry name" value="Pyr_redox_2"/>
    <property type="match status" value="1"/>
</dbReference>
<dbReference type="EMBL" id="CP000157">
    <property type="protein sequence ID" value="ABC62162.1"/>
    <property type="molecule type" value="Genomic_DNA"/>
</dbReference>
<keyword evidence="14" id="KW-1185">Reference proteome</keyword>
<keyword evidence="6" id="KW-1015">Disulfide bond</keyword>
<dbReference type="Pfam" id="PF02852">
    <property type="entry name" value="Pyr_redox_dim"/>
    <property type="match status" value="1"/>
</dbReference>
<dbReference type="PROSITE" id="PS00076">
    <property type="entry name" value="PYRIDINE_REDOX_1"/>
    <property type="match status" value="1"/>
</dbReference>
<keyword evidence="8" id="KW-0547">Nucleotide-binding</keyword>
<feature type="binding site" evidence="8">
    <location>
        <position position="301"/>
    </location>
    <ligand>
        <name>FAD</name>
        <dbReference type="ChEBI" id="CHEBI:57692"/>
    </ligand>
</feature>
<dbReference type="Gene3D" id="3.50.50.60">
    <property type="entry name" value="FAD/NAD(P)-binding domain"/>
    <property type="match status" value="2"/>
</dbReference>
<evidence type="ECO:0000313" key="14">
    <source>
        <dbReference type="Proteomes" id="UP000008808"/>
    </source>
</evidence>
<comment type="cofactor">
    <cofactor evidence="8">
        <name>FAD</name>
        <dbReference type="ChEBI" id="CHEBI:57692"/>
    </cofactor>
    <text evidence="8">Binds 1 FAD per subunit.</text>
</comment>
<dbReference type="SUPFAM" id="SSF51905">
    <property type="entry name" value="FAD/NAD(P)-binding domain"/>
    <property type="match status" value="1"/>
</dbReference>
<dbReference type="RefSeq" id="WP_011413040.1">
    <property type="nucleotide sequence ID" value="NC_007722.1"/>
</dbReference>
<organism evidence="13 14">
    <name type="scientific">Erythrobacter litoralis (strain HTCC2594)</name>
    <dbReference type="NCBI Taxonomy" id="314225"/>
    <lineage>
        <taxon>Bacteria</taxon>
        <taxon>Pseudomonadati</taxon>
        <taxon>Pseudomonadota</taxon>
        <taxon>Alphaproteobacteria</taxon>
        <taxon>Sphingomonadales</taxon>
        <taxon>Erythrobacteraceae</taxon>
        <taxon>Erythrobacter/Porphyrobacter group</taxon>
        <taxon>Erythrobacter</taxon>
    </lineage>
</organism>
<dbReference type="PANTHER" id="PTHR43014">
    <property type="entry name" value="MERCURIC REDUCTASE"/>
    <property type="match status" value="1"/>
</dbReference>
<dbReference type="Proteomes" id="UP000008808">
    <property type="component" value="Chromosome"/>
</dbReference>
<evidence type="ECO:0000256" key="7">
    <source>
        <dbReference type="ARBA" id="ARBA00023284"/>
    </source>
</evidence>
<dbReference type="PRINTS" id="PR00368">
    <property type="entry name" value="FADPNR"/>
</dbReference>
<evidence type="ECO:0000256" key="2">
    <source>
        <dbReference type="ARBA" id="ARBA00022630"/>
    </source>
</evidence>
<dbReference type="GO" id="GO:0016668">
    <property type="term" value="F:oxidoreductase activity, acting on a sulfur group of donors, NAD(P) as acceptor"/>
    <property type="evidence" value="ECO:0007669"/>
    <property type="project" value="InterPro"/>
</dbReference>
<dbReference type="eggNOG" id="COG1249">
    <property type="taxonomic scope" value="Bacteria"/>
</dbReference>
<name>Q2NDS9_ERYLH</name>
<dbReference type="PROSITE" id="PS51257">
    <property type="entry name" value="PROKAR_LIPOPROTEIN"/>
    <property type="match status" value="1"/>
</dbReference>
<dbReference type="AlphaFoldDB" id="Q2NDS9"/>
<dbReference type="PRINTS" id="PR00411">
    <property type="entry name" value="PNDRDTASEI"/>
</dbReference>
<keyword evidence="11" id="KW-1133">Transmembrane helix</keyword>
<evidence type="ECO:0000256" key="11">
    <source>
        <dbReference type="SAM" id="Phobius"/>
    </source>
</evidence>
<accession>Q2NDS9</accession>
<dbReference type="GO" id="GO:0050660">
    <property type="term" value="F:flavin adenine dinucleotide binding"/>
    <property type="evidence" value="ECO:0007669"/>
    <property type="project" value="TreeGrafter"/>
</dbReference>
<dbReference type="PANTHER" id="PTHR43014:SF2">
    <property type="entry name" value="MERCURIC REDUCTASE"/>
    <property type="match status" value="1"/>
</dbReference>
<keyword evidence="8" id="KW-0520">NAD</keyword>
<dbReference type="InterPro" id="IPR004099">
    <property type="entry name" value="Pyr_nucl-diS_OxRdtase_dimer"/>
</dbReference>
<gene>
    <name evidence="13" type="ordered locus">ELI_00350</name>
</gene>
<feature type="binding site" evidence="8">
    <location>
        <begin position="176"/>
        <end position="183"/>
    </location>
    <ligand>
        <name>NAD(+)</name>
        <dbReference type="ChEBI" id="CHEBI:57540"/>
    </ligand>
</feature>
<dbReference type="STRING" id="314225.ELI_00350"/>
<evidence type="ECO:0000256" key="6">
    <source>
        <dbReference type="ARBA" id="ARBA00023157"/>
    </source>
</evidence>
<feature type="disulfide bond" description="Redox-active" evidence="9">
    <location>
        <begin position="42"/>
        <end position="47"/>
    </location>
</feature>
<dbReference type="InterPro" id="IPR023753">
    <property type="entry name" value="FAD/NAD-binding_dom"/>
</dbReference>
<dbReference type="InterPro" id="IPR036188">
    <property type="entry name" value="FAD/NAD-bd_sf"/>
</dbReference>
<feature type="binding site" evidence="8">
    <location>
        <position position="51"/>
    </location>
    <ligand>
        <name>FAD</name>
        <dbReference type="ChEBI" id="CHEBI:57692"/>
    </ligand>
</feature>
<evidence type="ECO:0000256" key="4">
    <source>
        <dbReference type="ARBA" id="ARBA00022857"/>
    </source>
</evidence>
<keyword evidence="3 8" id="KW-0274">FAD</keyword>
<evidence type="ECO:0000256" key="9">
    <source>
        <dbReference type="PIRSR" id="PIRSR000350-4"/>
    </source>
</evidence>
<evidence type="ECO:0000256" key="10">
    <source>
        <dbReference type="RuleBase" id="RU003691"/>
    </source>
</evidence>
<proteinExistence type="inferred from homology"/>
<keyword evidence="11" id="KW-0472">Membrane</keyword>
<dbReference type="KEGG" id="eli:ELI_00350"/>
<dbReference type="SUPFAM" id="SSF55424">
    <property type="entry name" value="FAD/NAD-linked reductases, dimerisation (C-terminal) domain"/>
    <property type="match status" value="1"/>
</dbReference>
<evidence type="ECO:0000259" key="12">
    <source>
        <dbReference type="PROSITE" id="PS50006"/>
    </source>
</evidence>
<evidence type="ECO:0000313" key="13">
    <source>
        <dbReference type="EMBL" id="ABC62162.1"/>
    </source>
</evidence>
<dbReference type="FunFam" id="3.30.390.30:FF:000001">
    <property type="entry name" value="Dihydrolipoyl dehydrogenase"/>
    <property type="match status" value="1"/>
</dbReference>
<reference evidence="14" key="1">
    <citation type="journal article" date="2009" name="J. Bacteriol.">
        <title>Complete genome sequence of Erythrobacter litoralis HTCC2594.</title>
        <authorList>
            <person name="Oh H.M."/>
            <person name="Giovannoni S.J."/>
            <person name="Ferriera S."/>
            <person name="Johnson J."/>
            <person name="Cho J.C."/>
        </authorList>
    </citation>
    <scope>NUCLEOTIDE SEQUENCE [LARGE SCALE GENOMIC DNA]</scope>
    <source>
        <strain evidence="14">HTCC2594</strain>
    </source>
</reference>
<evidence type="ECO:0000256" key="8">
    <source>
        <dbReference type="PIRSR" id="PIRSR000350-3"/>
    </source>
</evidence>
<keyword evidence="2 10" id="KW-0285">Flavoprotein</keyword>
<dbReference type="InterPro" id="IPR012999">
    <property type="entry name" value="Pyr_OxRdtase_I_AS"/>
</dbReference>